<feature type="compositionally biased region" description="Acidic residues" evidence="2">
    <location>
        <begin position="54"/>
        <end position="68"/>
    </location>
</feature>
<protein>
    <recommendedName>
        <fullName evidence="5">RRP15-like protein</fullName>
    </recommendedName>
</protein>
<reference evidence="3" key="1">
    <citation type="submission" date="2022-03" db="EMBL/GenBank/DDBJ databases">
        <title>A functionally conserved STORR gene fusion in Papaver species that diverged 16.8 million years ago.</title>
        <authorList>
            <person name="Catania T."/>
        </authorList>
    </citation>
    <scope>NUCLEOTIDE SEQUENCE</scope>
    <source>
        <strain evidence="3">S-191538</strain>
    </source>
</reference>
<evidence type="ECO:0008006" key="5">
    <source>
        <dbReference type="Google" id="ProtNLM"/>
    </source>
</evidence>
<keyword evidence="4" id="KW-1185">Reference proteome</keyword>
<accession>A0AA41UYF6</accession>
<feature type="region of interest" description="Disordered" evidence="2">
    <location>
        <begin position="1"/>
        <end position="125"/>
    </location>
</feature>
<comment type="similarity">
    <text evidence="1">Belongs to the RRP15 family.</text>
</comment>
<dbReference type="GO" id="GO:0030687">
    <property type="term" value="C:preribosome, large subunit precursor"/>
    <property type="evidence" value="ECO:0007669"/>
    <property type="project" value="TreeGrafter"/>
</dbReference>
<dbReference type="GO" id="GO:0000460">
    <property type="term" value="P:maturation of 5.8S rRNA"/>
    <property type="evidence" value="ECO:0007669"/>
    <property type="project" value="TreeGrafter"/>
</dbReference>
<evidence type="ECO:0000256" key="2">
    <source>
        <dbReference type="SAM" id="MobiDB-lite"/>
    </source>
</evidence>
<gene>
    <name evidence="3" type="ORF">MKW94_012765</name>
</gene>
<dbReference type="PANTHER" id="PTHR13245">
    <property type="entry name" value="RRP15-LIKE PROTEIN"/>
    <property type="match status" value="1"/>
</dbReference>
<feature type="region of interest" description="Disordered" evidence="2">
    <location>
        <begin position="257"/>
        <end position="283"/>
    </location>
</feature>
<dbReference type="GO" id="GO:0000470">
    <property type="term" value="P:maturation of LSU-rRNA"/>
    <property type="evidence" value="ECO:0007669"/>
    <property type="project" value="TreeGrafter"/>
</dbReference>
<dbReference type="InterPro" id="IPR012459">
    <property type="entry name" value="Rrp15"/>
</dbReference>
<evidence type="ECO:0000313" key="4">
    <source>
        <dbReference type="Proteomes" id="UP001177140"/>
    </source>
</evidence>
<sequence length="320" mass="35474">MSVETDMITSRKVPTRRRPRVNKDDKAKKGGKRKVRVDKKMQKLYRKRARQYNSDDDDDEEEEEEFQEPEPKRKPKVLKVSHGDRRAVVRNEVAGSDGSGEEGESGSDAEEEAKGGDSDEEGENIVPGITMFTEGCNAFKMAFRKIIGKQVADPELGPVLQGHKELVAKVLAEEVSDRKAKGEAKKDKHMAREKGHVKELPTFLDSHDKFLIGVATRGVIKLFNAVSKAQGAQKGLNPSSSKDAKVLAKRRKNTFLSELRKKGSQAADTSSKDDNGPQWAPLKDSYMLASSKLKNWDKTEDSSVAHDTGGMDQDSSSDED</sequence>
<evidence type="ECO:0000256" key="1">
    <source>
        <dbReference type="ARBA" id="ARBA00007462"/>
    </source>
</evidence>
<dbReference type="EMBL" id="JAJJMA010040923">
    <property type="protein sequence ID" value="MCL7025039.1"/>
    <property type="molecule type" value="Genomic_DNA"/>
</dbReference>
<dbReference type="Proteomes" id="UP001177140">
    <property type="component" value="Unassembled WGS sequence"/>
</dbReference>
<name>A0AA41UYF6_PAPNU</name>
<dbReference type="PANTHER" id="PTHR13245:SF14">
    <property type="entry name" value="RRP15-LIKE PROTEIN"/>
    <property type="match status" value="1"/>
</dbReference>
<comment type="caution">
    <text evidence="3">The sequence shown here is derived from an EMBL/GenBank/DDBJ whole genome shotgun (WGS) entry which is preliminary data.</text>
</comment>
<dbReference type="AlphaFoldDB" id="A0AA41UYF6"/>
<feature type="compositionally biased region" description="Basic residues" evidence="2">
    <location>
        <begin position="29"/>
        <end position="50"/>
    </location>
</feature>
<feature type="compositionally biased region" description="Acidic residues" evidence="2">
    <location>
        <begin position="99"/>
        <end position="111"/>
    </location>
</feature>
<evidence type="ECO:0000313" key="3">
    <source>
        <dbReference type="EMBL" id="MCL7025039.1"/>
    </source>
</evidence>
<feature type="region of interest" description="Disordered" evidence="2">
    <location>
        <begin position="297"/>
        <end position="320"/>
    </location>
</feature>
<proteinExistence type="inferred from homology"/>
<organism evidence="3 4">
    <name type="scientific">Papaver nudicaule</name>
    <name type="common">Iceland poppy</name>
    <dbReference type="NCBI Taxonomy" id="74823"/>
    <lineage>
        <taxon>Eukaryota</taxon>
        <taxon>Viridiplantae</taxon>
        <taxon>Streptophyta</taxon>
        <taxon>Embryophyta</taxon>
        <taxon>Tracheophyta</taxon>
        <taxon>Spermatophyta</taxon>
        <taxon>Magnoliopsida</taxon>
        <taxon>Ranunculales</taxon>
        <taxon>Papaveraceae</taxon>
        <taxon>Papaveroideae</taxon>
        <taxon>Papaver</taxon>
    </lineage>
</organism>
<dbReference type="Pfam" id="PF07890">
    <property type="entry name" value="Rrp15p"/>
    <property type="match status" value="1"/>
</dbReference>